<feature type="transmembrane region" description="Helical" evidence="7">
    <location>
        <begin position="53"/>
        <end position="73"/>
    </location>
</feature>
<dbReference type="PANTHER" id="PTHR30386">
    <property type="entry name" value="MEMBRANE FUSION SUBUNIT OF EMRAB-TOLC MULTIDRUG EFFLUX PUMP"/>
    <property type="match status" value="1"/>
</dbReference>
<dbReference type="SUPFAM" id="SSF111369">
    <property type="entry name" value="HlyD-like secretion proteins"/>
    <property type="match status" value="1"/>
</dbReference>
<gene>
    <name evidence="9" type="ORF">NIES806_15580</name>
</gene>
<dbReference type="Pfam" id="PF26002">
    <property type="entry name" value="Beta-barrel_AprE"/>
    <property type="match status" value="1"/>
</dbReference>
<evidence type="ECO:0000259" key="8">
    <source>
        <dbReference type="Pfam" id="PF26002"/>
    </source>
</evidence>
<sequence>MTNQLNVRQTTQLQNYEYQQELVSENAAIATDNWSFFTKELLDGLPQVWTRGLLYFLVIFVAIILPWSMLYKVDETGAARGRIEPKGKTVKLDSPVSGTVKDINIKEGDVVKNGQKILGLDTDLLNKELQQGEDKLKGLLNRGFQLKLSKQQLVVALTTQQQQNQSQALEKQSQIDQAQQNLMATTNVYQLQKEEKITQVNQAKQNLEYSKTASNLAQSSLTSALREKERYRQLWQQGVVPEINVIEKQDIVQEKQKLYKQSQSDIQQSQLRLAEQQSNYQRIVKQGKADITQAQLRLNEQKRSYQTLTQTGKLALLKIEEQQKSLETEITTLNAEIAQTKRQIESLKIQLGQRELKANVSGTVFQLPIQKAGAVVQPGTLIAEIAPLGSPLIIRAQMMTNESGSLRKGLPVKLKFDAYPFQEHGIVEGEVIAISPTATEVDTANGKVSVYNLEISLQQNCIKSGNKCIPFRPGDTAMAEVIVRQRRIIDFLIDPFKQLQQGGLQL</sequence>
<keyword evidence="10" id="KW-1185">Reference proteome</keyword>
<evidence type="ECO:0000256" key="2">
    <source>
        <dbReference type="ARBA" id="ARBA00009477"/>
    </source>
</evidence>
<dbReference type="Gene3D" id="1.10.287.470">
    <property type="entry name" value="Helix hairpin bin"/>
    <property type="match status" value="1"/>
</dbReference>
<evidence type="ECO:0000313" key="9">
    <source>
        <dbReference type="EMBL" id="BAZ85355.1"/>
    </source>
</evidence>
<dbReference type="Gene3D" id="2.40.50.100">
    <property type="match status" value="1"/>
</dbReference>
<dbReference type="InterPro" id="IPR058982">
    <property type="entry name" value="Beta-barrel_AprE"/>
</dbReference>
<dbReference type="EMBL" id="AP018316">
    <property type="protein sequence ID" value="BAZ85355.1"/>
    <property type="molecule type" value="Genomic_DNA"/>
</dbReference>
<dbReference type="OrthoDB" id="9775513at2"/>
<dbReference type="RefSeq" id="WP_096665932.1">
    <property type="nucleotide sequence ID" value="NZ_AP018316.1"/>
</dbReference>
<evidence type="ECO:0000256" key="7">
    <source>
        <dbReference type="SAM" id="Phobius"/>
    </source>
</evidence>
<proteinExistence type="inferred from homology"/>
<name>A0A1Z4V227_9CYAN</name>
<dbReference type="InterPro" id="IPR050739">
    <property type="entry name" value="MFP"/>
</dbReference>
<keyword evidence="4 7" id="KW-1133">Transmembrane helix</keyword>
<evidence type="ECO:0000256" key="6">
    <source>
        <dbReference type="SAM" id="Coils"/>
    </source>
</evidence>
<dbReference type="PANTHER" id="PTHR30386:SF26">
    <property type="entry name" value="TRANSPORT PROTEIN COMB"/>
    <property type="match status" value="1"/>
</dbReference>
<keyword evidence="3 7" id="KW-0812">Transmembrane</keyword>
<accession>A0A1Z4V227</accession>
<evidence type="ECO:0000256" key="1">
    <source>
        <dbReference type="ARBA" id="ARBA00004167"/>
    </source>
</evidence>
<dbReference type="AlphaFoldDB" id="A0A1Z4V227"/>
<reference evidence="9 10" key="1">
    <citation type="submission" date="2017-06" db="EMBL/GenBank/DDBJ databases">
        <title>Genome sequencing of cyanobaciteial culture collection at National Institute for Environmental Studies (NIES).</title>
        <authorList>
            <person name="Hirose Y."/>
            <person name="Shimura Y."/>
            <person name="Fujisawa T."/>
            <person name="Nakamura Y."/>
            <person name="Kawachi M."/>
        </authorList>
    </citation>
    <scope>NUCLEOTIDE SEQUENCE [LARGE SCALE GENOMIC DNA]</scope>
    <source>
        <strain evidence="9 10">NIES-806</strain>
    </source>
</reference>
<comment type="similarity">
    <text evidence="2">Belongs to the membrane fusion protein (MFP) (TC 8.A.1) family.</text>
</comment>
<feature type="coiled-coil region" evidence="6">
    <location>
        <begin position="259"/>
        <end position="357"/>
    </location>
</feature>
<dbReference type="Gene3D" id="2.40.30.170">
    <property type="match status" value="1"/>
</dbReference>
<comment type="subcellular location">
    <subcellularLocation>
        <location evidence="1">Membrane</location>
        <topology evidence="1">Single-pass membrane protein</topology>
    </subcellularLocation>
</comment>
<dbReference type="PRINTS" id="PR01490">
    <property type="entry name" value="RTXTOXIND"/>
</dbReference>
<evidence type="ECO:0000256" key="5">
    <source>
        <dbReference type="ARBA" id="ARBA00023136"/>
    </source>
</evidence>
<dbReference type="KEGG" id="dcm:NIES806_15580"/>
<evidence type="ECO:0000256" key="3">
    <source>
        <dbReference type="ARBA" id="ARBA00022692"/>
    </source>
</evidence>
<evidence type="ECO:0000256" key="4">
    <source>
        <dbReference type="ARBA" id="ARBA00022989"/>
    </source>
</evidence>
<organism evidence="9 10">
    <name type="scientific">Dolichospermum compactum NIES-806</name>
    <dbReference type="NCBI Taxonomy" id="1973481"/>
    <lineage>
        <taxon>Bacteria</taxon>
        <taxon>Bacillati</taxon>
        <taxon>Cyanobacteriota</taxon>
        <taxon>Cyanophyceae</taxon>
        <taxon>Nostocales</taxon>
        <taxon>Aphanizomenonaceae</taxon>
        <taxon>Dolichospermum</taxon>
        <taxon>Dolichospermum compactum</taxon>
    </lineage>
</organism>
<protein>
    <submittedName>
        <fullName evidence="9">HlyD family secretion protein</fullName>
    </submittedName>
</protein>
<keyword evidence="6" id="KW-0175">Coiled coil</keyword>
<feature type="domain" description="AprE-like beta-barrel" evidence="8">
    <location>
        <begin position="392"/>
        <end position="481"/>
    </location>
</feature>
<evidence type="ECO:0000313" key="10">
    <source>
        <dbReference type="Proteomes" id="UP000218702"/>
    </source>
</evidence>
<keyword evidence="5 7" id="KW-0472">Membrane</keyword>
<dbReference type="Proteomes" id="UP000218702">
    <property type="component" value="Chromosome"/>
</dbReference>
<dbReference type="GO" id="GO:0016020">
    <property type="term" value="C:membrane"/>
    <property type="evidence" value="ECO:0007669"/>
    <property type="project" value="UniProtKB-SubCell"/>
</dbReference>